<gene>
    <name evidence="9" type="ORF">GCM10018781_71980</name>
</gene>
<evidence type="ECO:0000259" key="8">
    <source>
        <dbReference type="PROSITE" id="PS50928"/>
    </source>
</evidence>
<dbReference type="EMBL" id="BNBO01000069">
    <property type="protein sequence ID" value="GHH83877.1"/>
    <property type="molecule type" value="Genomic_DNA"/>
</dbReference>
<organism evidence="9 10">
    <name type="scientific">Kitasatospora indigofera</name>
    <dbReference type="NCBI Taxonomy" id="67307"/>
    <lineage>
        <taxon>Bacteria</taxon>
        <taxon>Bacillati</taxon>
        <taxon>Actinomycetota</taxon>
        <taxon>Actinomycetes</taxon>
        <taxon>Kitasatosporales</taxon>
        <taxon>Streptomycetaceae</taxon>
        <taxon>Kitasatospora</taxon>
    </lineage>
</organism>
<feature type="transmembrane region" description="Helical" evidence="7">
    <location>
        <begin position="94"/>
        <end position="116"/>
    </location>
</feature>
<dbReference type="PROSITE" id="PS50928">
    <property type="entry name" value="ABC_TM1"/>
    <property type="match status" value="1"/>
</dbReference>
<keyword evidence="6 7" id="KW-0472">Membrane</keyword>
<reference evidence="9" key="1">
    <citation type="journal article" date="2014" name="Int. J. Syst. Evol. Microbiol.">
        <title>Complete genome sequence of Corynebacterium casei LMG S-19264T (=DSM 44701T), isolated from a smear-ripened cheese.</title>
        <authorList>
            <consortium name="US DOE Joint Genome Institute (JGI-PGF)"/>
            <person name="Walter F."/>
            <person name="Albersmeier A."/>
            <person name="Kalinowski J."/>
            <person name="Ruckert C."/>
        </authorList>
    </citation>
    <scope>NUCLEOTIDE SEQUENCE</scope>
    <source>
        <strain evidence="9">JCM 4646</strain>
    </source>
</reference>
<accession>A0A919L4V0</accession>
<dbReference type="AlphaFoldDB" id="A0A919L4V0"/>
<evidence type="ECO:0000256" key="7">
    <source>
        <dbReference type="RuleBase" id="RU363032"/>
    </source>
</evidence>
<dbReference type="PANTHER" id="PTHR43744:SF12">
    <property type="entry name" value="ABC TRANSPORTER PERMEASE PROTEIN MG189-RELATED"/>
    <property type="match status" value="1"/>
</dbReference>
<keyword evidence="4 7" id="KW-0812">Transmembrane</keyword>
<comment type="subcellular location">
    <subcellularLocation>
        <location evidence="1 7">Cell membrane</location>
        <topology evidence="1 7">Multi-pass membrane protein</topology>
    </subcellularLocation>
</comment>
<keyword evidence="10" id="KW-1185">Reference proteome</keyword>
<evidence type="ECO:0000313" key="9">
    <source>
        <dbReference type="EMBL" id="GHH83877.1"/>
    </source>
</evidence>
<sequence>MNKAPRGPVKQAPGGPARITRPAGRIGVLAVLLLAALYSLLPVWWLIVSATKDSSDLFSSNGFWFAGRIEIVQNISTLLGVQDGIYGRWLLNSLLYAVGGALVATLLSAMAGYVLAKYTFRGREAVFNTVLGAILLPAPLFALPLYLLFSATHIVNTFWAVFIPSIVSPFGVYLSRIYAAAAVPDELLEAGRIDGAGEFRIFRSIALRVLQPSLVTIFLFQFVTIWTNYLLPSLMLANDRLQPVTVGLVAWKEQRGQTVPYNLIITGALLSVVPIVVMFLLLQRHWKAGLTSGSVK</sequence>
<feature type="domain" description="ABC transmembrane type-1" evidence="8">
    <location>
        <begin position="90"/>
        <end position="282"/>
    </location>
</feature>
<dbReference type="GO" id="GO:0005886">
    <property type="term" value="C:plasma membrane"/>
    <property type="evidence" value="ECO:0007669"/>
    <property type="project" value="UniProtKB-SubCell"/>
</dbReference>
<name>A0A919L4V0_9ACTN</name>
<proteinExistence type="inferred from homology"/>
<feature type="transmembrane region" description="Helical" evidence="7">
    <location>
        <begin position="209"/>
        <end position="231"/>
    </location>
</feature>
<feature type="transmembrane region" description="Helical" evidence="7">
    <location>
        <begin position="125"/>
        <end position="148"/>
    </location>
</feature>
<dbReference type="SUPFAM" id="SSF161098">
    <property type="entry name" value="MetI-like"/>
    <property type="match status" value="1"/>
</dbReference>
<evidence type="ECO:0000256" key="6">
    <source>
        <dbReference type="ARBA" id="ARBA00023136"/>
    </source>
</evidence>
<evidence type="ECO:0000313" key="10">
    <source>
        <dbReference type="Proteomes" id="UP000617734"/>
    </source>
</evidence>
<keyword evidence="3" id="KW-1003">Cell membrane</keyword>
<dbReference type="GO" id="GO:0055085">
    <property type="term" value="P:transmembrane transport"/>
    <property type="evidence" value="ECO:0007669"/>
    <property type="project" value="InterPro"/>
</dbReference>
<protein>
    <submittedName>
        <fullName evidence="9">Sugar ABC transporter permease</fullName>
    </submittedName>
</protein>
<dbReference type="Pfam" id="PF00528">
    <property type="entry name" value="BPD_transp_1"/>
    <property type="match status" value="1"/>
</dbReference>
<dbReference type="CDD" id="cd06261">
    <property type="entry name" value="TM_PBP2"/>
    <property type="match status" value="1"/>
</dbReference>
<comment type="similarity">
    <text evidence="7">Belongs to the binding-protein-dependent transport system permease family.</text>
</comment>
<evidence type="ECO:0000256" key="5">
    <source>
        <dbReference type="ARBA" id="ARBA00022989"/>
    </source>
</evidence>
<feature type="transmembrane region" description="Helical" evidence="7">
    <location>
        <begin position="26"/>
        <end position="47"/>
    </location>
</feature>
<dbReference type="Proteomes" id="UP000617734">
    <property type="component" value="Unassembled WGS sequence"/>
</dbReference>
<evidence type="ECO:0000256" key="4">
    <source>
        <dbReference type="ARBA" id="ARBA00022692"/>
    </source>
</evidence>
<reference evidence="9" key="2">
    <citation type="submission" date="2020-09" db="EMBL/GenBank/DDBJ databases">
        <authorList>
            <person name="Sun Q."/>
            <person name="Ohkuma M."/>
        </authorList>
    </citation>
    <scope>NUCLEOTIDE SEQUENCE</scope>
    <source>
        <strain evidence="9">JCM 4646</strain>
    </source>
</reference>
<dbReference type="Gene3D" id="1.10.3720.10">
    <property type="entry name" value="MetI-like"/>
    <property type="match status" value="1"/>
</dbReference>
<feature type="transmembrane region" description="Helical" evidence="7">
    <location>
        <begin position="154"/>
        <end position="174"/>
    </location>
</feature>
<evidence type="ECO:0000256" key="1">
    <source>
        <dbReference type="ARBA" id="ARBA00004651"/>
    </source>
</evidence>
<dbReference type="InterPro" id="IPR000515">
    <property type="entry name" value="MetI-like"/>
</dbReference>
<evidence type="ECO:0000256" key="2">
    <source>
        <dbReference type="ARBA" id="ARBA00022448"/>
    </source>
</evidence>
<feature type="transmembrane region" description="Helical" evidence="7">
    <location>
        <begin position="261"/>
        <end position="282"/>
    </location>
</feature>
<dbReference type="InterPro" id="IPR035906">
    <property type="entry name" value="MetI-like_sf"/>
</dbReference>
<comment type="caution">
    <text evidence="9">The sequence shown here is derived from an EMBL/GenBank/DDBJ whole genome shotgun (WGS) entry which is preliminary data.</text>
</comment>
<keyword evidence="5 7" id="KW-1133">Transmembrane helix</keyword>
<dbReference type="PANTHER" id="PTHR43744">
    <property type="entry name" value="ABC TRANSPORTER PERMEASE PROTEIN MG189-RELATED-RELATED"/>
    <property type="match status" value="1"/>
</dbReference>
<keyword evidence="2 7" id="KW-0813">Transport</keyword>
<evidence type="ECO:0000256" key="3">
    <source>
        <dbReference type="ARBA" id="ARBA00022475"/>
    </source>
</evidence>